<dbReference type="AlphaFoldDB" id="B9Y874"/>
<dbReference type="Proteomes" id="UP000005950">
    <property type="component" value="Unassembled WGS sequence"/>
</dbReference>
<reference evidence="1 2" key="2">
    <citation type="submission" date="2009-02" db="EMBL/GenBank/DDBJ databases">
        <title>Draft genome sequence of Holdemania filiformis DSM 12042.</title>
        <authorList>
            <person name="Sudarsanam P."/>
            <person name="Ley R."/>
            <person name="Guruge J."/>
            <person name="Turnbaugh P.J."/>
            <person name="Mahowald M."/>
            <person name="Liep D."/>
            <person name="Gordon J."/>
        </authorList>
    </citation>
    <scope>NUCLEOTIDE SEQUENCE [LARGE SCALE GENOMIC DNA]</scope>
    <source>
        <strain evidence="1 2">DSM 12042</strain>
    </source>
</reference>
<reference evidence="1 2" key="1">
    <citation type="submission" date="2008-12" db="EMBL/GenBank/DDBJ databases">
        <authorList>
            <person name="Fulton L."/>
            <person name="Clifton S."/>
            <person name="Fulton B."/>
            <person name="Xu J."/>
            <person name="Minx P."/>
            <person name="Pepin K.H."/>
            <person name="Johnson M."/>
            <person name="Bhonagiri V."/>
            <person name="Nash W.E."/>
            <person name="Mardis E.R."/>
            <person name="Wilson R.K."/>
        </authorList>
    </citation>
    <scope>NUCLEOTIDE SEQUENCE [LARGE SCALE GENOMIC DNA]</scope>
    <source>
        <strain evidence="1 2">DSM 12042</strain>
    </source>
</reference>
<protein>
    <submittedName>
        <fullName evidence="1">Uncharacterized protein</fullName>
    </submittedName>
</protein>
<proteinExistence type="predicted"/>
<sequence>MLFSGWIKCEKYRKRAELTAFFVHGFARSGKGEKWEIKIAFSFGLMI</sequence>
<accession>B9Y874</accession>
<name>B9Y874_9FIRM</name>
<dbReference type="HOGENOM" id="CLU_3168958_0_0_9"/>
<organism evidence="1 2">
    <name type="scientific">Holdemania filiformis DSM 12042</name>
    <dbReference type="NCBI Taxonomy" id="545696"/>
    <lineage>
        <taxon>Bacteria</taxon>
        <taxon>Bacillati</taxon>
        <taxon>Bacillota</taxon>
        <taxon>Erysipelotrichia</taxon>
        <taxon>Erysipelotrichales</taxon>
        <taxon>Erysipelotrichaceae</taxon>
        <taxon>Holdemania</taxon>
    </lineage>
</organism>
<evidence type="ECO:0000313" key="2">
    <source>
        <dbReference type="Proteomes" id="UP000005950"/>
    </source>
</evidence>
<comment type="caution">
    <text evidence="1">The sequence shown here is derived from an EMBL/GenBank/DDBJ whole genome shotgun (WGS) entry which is preliminary data.</text>
</comment>
<evidence type="ECO:0000313" key="1">
    <source>
        <dbReference type="EMBL" id="EEF67830.1"/>
    </source>
</evidence>
<gene>
    <name evidence="1" type="ORF">HOLDEFILI_02021</name>
</gene>
<dbReference type="EMBL" id="ACCF01000113">
    <property type="protein sequence ID" value="EEF67830.1"/>
    <property type="molecule type" value="Genomic_DNA"/>
</dbReference>